<feature type="domain" description="SET" evidence="1">
    <location>
        <begin position="1"/>
        <end position="158"/>
    </location>
</feature>
<dbReference type="Pfam" id="PF00856">
    <property type="entry name" value="SET"/>
    <property type="match status" value="1"/>
</dbReference>
<accession>A0A9P9WGM5</accession>
<reference evidence="2" key="1">
    <citation type="submission" date="2021-03" db="EMBL/GenBank/DDBJ databases">
        <title>Revisited historic fungal species revealed as producer of novel bioactive compounds through whole genome sequencing and comparative genomics.</title>
        <authorList>
            <person name="Vignolle G.A."/>
            <person name="Hochenegger N."/>
            <person name="Mach R.L."/>
            <person name="Mach-Aigner A.R."/>
            <person name="Javad Rahimi M."/>
            <person name="Salim K.A."/>
            <person name="Chan C.M."/>
            <person name="Lim L.B.L."/>
            <person name="Cai F."/>
            <person name="Druzhinina I.S."/>
            <person name="U'Ren J.M."/>
            <person name="Derntl C."/>
        </authorList>
    </citation>
    <scope>NUCLEOTIDE SEQUENCE</scope>
    <source>
        <strain evidence="2">TUCIM 5799</strain>
    </source>
</reference>
<organism evidence="2 3">
    <name type="scientific">Neoarthrinium moseri</name>
    <dbReference type="NCBI Taxonomy" id="1658444"/>
    <lineage>
        <taxon>Eukaryota</taxon>
        <taxon>Fungi</taxon>
        <taxon>Dikarya</taxon>
        <taxon>Ascomycota</taxon>
        <taxon>Pezizomycotina</taxon>
        <taxon>Sordariomycetes</taxon>
        <taxon>Xylariomycetidae</taxon>
        <taxon>Amphisphaeriales</taxon>
        <taxon>Apiosporaceae</taxon>
        <taxon>Neoarthrinium</taxon>
    </lineage>
</organism>
<dbReference type="Gene3D" id="2.170.270.10">
    <property type="entry name" value="SET domain"/>
    <property type="match status" value="1"/>
</dbReference>
<gene>
    <name evidence="2" type="ORF">JX265_009020</name>
</gene>
<name>A0A9P9WGM5_9PEZI</name>
<dbReference type="SUPFAM" id="SSF82199">
    <property type="entry name" value="SET domain"/>
    <property type="match status" value="1"/>
</dbReference>
<dbReference type="Proteomes" id="UP000829685">
    <property type="component" value="Unassembled WGS sequence"/>
</dbReference>
<dbReference type="InterPro" id="IPR046341">
    <property type="entry name" value="SET_dom_sf"/>
</dbReference>
<dbReference type="PANTHER" id="PTHR47332">
    <property type="entry name" value="SET DOMAIN-CONTAINING PROTEIN 5"/>
    <property type="match status" value="1"/>
</dbReference>
<protein>
    <recommendedName>
        <fullName evidence="1">SET domain-containing protein</fullName>
    </recommendedName>
</protein>
<dbReference type="SMART" id="SM00317">
    <property type="entry name" value="SET"/>
    <property type="match status" value="1"/>
</dbReference>
<evidence type="ECO:0000313" key="2">
    <source>
        <dbReference type="EMBL" id="KAI1862974.1"/>
    </source>
</evidence>
<proteinExistence type="predicted"/>
<evidence type="ECO:0000259" key="1">
    <source>
        <dbReference type="PROSITE" id="PS50280"/>
    </source>
</evidence>
<comment type="caution">
    <text evidence="2">The sequence shown here is derived from an EMBL/GenBank/DDBJ whole genome shotgun (WGS) entry which is preliminary data.</text>
</comment>
<dbReference type="EMBL" id="JAFIMR010000026">
    <property type="protein sequence ID" value="KAI1862974.1"/>
    <property type="molecule type" value="Genomic_DNA"/>
</dbReference>
<dbReference type="PROSITE" id="PS50280">
    <property type="entry name" value="SET"/>
    <property type="match status" value="1"/>
</dbReference>
<dbReference type="InterPro" id="IPR053185">
    <property type="entry name" value="SET_domain_protein"/>
</dbReference>
<keyword evidence="3" id="KW-1185">Reference proteome</keyword>
<dbReference type="CDD" id="cd20071">
    <property type="entry name" value="SET_SMYD"/>
    <property type="match status" value="1"/>
</dbReference>
<sequence>MFEIRHAGVKGFGIFASRSITRGSRILAERALLSINNDNPSILAAAAQLSPLNRAALLRLSLNESKRSALGLISAAWQSFSLKSMTIGQSRDVLNIFYNNNFALSDKLGTRAVFPTVARINHSCVPNSQGNFNESLGSFTIHATNDIARGEEVTISYLHDELGLRAARQKNLHKGYGFYCGCELCSGSAQRQKESHRRRSDIQMKLRAFAKQQGSVHTPDTASRKLVLTRLIIDTHEQEGLAGRELASLYLEAARLAMRLDDHALASTLGARGLELEKDAVGSDSPFYEASQLAFSQMRFGEDEILASRPDECEPELSYAPWT</sequence>
<dbReference type="AlphaFoldDB" id="A0A9P9WGM5"/>
<dbReference type="InterPro" id="IPR001214">
    <property type="entry name" value="SET_dom"/>
</dbReference>
<evidence type="ECO:0000313" key="3">
    <source>
        <dbReference type="Proteomes" id="UP000829685"/>
    </source>
</evidence>
<dbReference type="PANTHER" id="PTHR47332:SF4">
    <property type="entry name" value="SET DOMAIN-CONTAINING PROTEIN 5"/>
    <property type="match status" value="1"/>
</dbReference>